<dbReference type="EMBL" id="BMAT01002771">
    <property type="protein sequence ID" value="GFS13601.1"/>
    <property type="molecule type" value="Genomic_DNA"/>
</dbReference>
<dbReference type="Proteomes" id="UP000762676">
    <property type="component" value="Unassembled WGS sequence"/>
</dbReference>
<keyword evidence="2" id="KW-1185">Reference proteome</keyword>
<gene>
    <name evidence="1" type="ORF">ElyMa_001401300</name>
</gene>
<protein>
    <submittedName>
        <fullName evidence="1">Uncharacterized protein</fullName>
    </submittedName>
</protein>
<evidence type="ECO:0000313" key="1">
    <source>
        <dbReference type="EMBL" id="GFS13601.1"/>
    </source>
</evidence>
<sequence>MRPSWPLLPLHQAKLCDPTPPPLAVSALRSLTDTLYPNTLFFSSARLYGQGPVTTQASGYSCVYNKLTVLYWLVLGLVWYRHGAGPFPCSVVVNRFI</sequence>
<organism evidence="1 2">
    <name type="scientific">Elysia marginata</name>
    <dbReference type="NCBI Taxonomy" id="1093978"/>
    <lineage>
        <taxon>Eukaryota</taxon>
        <taxon>Metazoa</taxon>
        <taxon>Spiralia</taxon>
        <taxon>Lophotrochozoa</taxon>
        <taxon>Mollusca</taxon>
        <taxon>Gastropoda</taxon>
        <taxon>Heterobranchia</taxon>
        <taxon>Euthyneura</taxon>
        <taxon>Panpulmonata</taxon>
        <taxon>Sacoglossa</taxon>
        <taxon>Placobranchoidea</taxon>
        <taxon>Plakobranchidae</taxon>
        <taxon>Elysia</taxon>
    </lineage>
</organism>
<dbReference type="AlphaFoldDB" id="A0AAV4IX54"/>
<accession>A0AAV4IX54</accession>
<comment type="caution">
    <text evidence="1">The sequence shown here is derived from an EMBL/GenBank/DDBJ whole genome shotgun (WGS) entry which is preliminary data.</text>
</comment>
<proteinExistence type="predicted"/>
<evidence type="ECO:0000313" key="2">
    <source>
        <dbReference type="Proteomes" id="UP000762676"/>
    </source>
</evidence>
<reference evidence="1 2" key="1">
    <citation type="journal article" date="2021" name="Elife">
        <title>Chloroplast acquisition without the gene transfer in kleptoplastic sea slugs, Plakobranchus ocellatus.</title>
        <authorList>
            <person name="Maeda T."/>
            <person name="Takahashi S."/>
            <person name="Yoshida T."/>
            <person name="Shimamura S."/>
            <person name="Takaki Y."/>
            <person name="Nagai Y."/>
            <person name="Toyoda A."/>
            <person name="Suzuki Y."/>
            <person name="Arimoto A."/>
            <person name="Ishii H."/>
            <person name="Satoh N."/>
            <person name="Nishiyama T."/>
            <person name="Hasebe M."/>
            <person name="Maruyama T."/>
            <person name="Minagawa J."/>
            <person name="Obokata J."/>
            <person name="Shigenobu S."/>
        </authorList>
    </citation>
    <scope>NUCLEOTIDE SEQUENCE [LARGE SCALE GENOMIC DNA]</scope>
</reference>
<name>A0AAV4IX54_9GAST</name>